<reference evidence="1 2" key="1">
    <citation type="submission" date="2020-09" db="EMBL/GenBank/DDBJ databases">
        <title>De no assembly of potato wild relative species, Solanum commersonii.</title>
        <authorList>
            <person name="Cho K."/>
        </authorList>
    </citation>
    <scope>NUCLEOTIDE SEQUENCE [LARGE SCALE GENOMIC DNA]</scope>
    <source>
        <strain evidence="1">LZ3.2</strain>
        <tissue evidence="1">Leaf</tissue>
    </source>
</reference>
<dbReference type="AlphaFoldDB" id="A0A9J5WF28"/>
<sequence length="195" mass="23300">MALATKKDMSWVKWVHEIYMKTCRNIWDHCPPQDSSWYWKKLNGLKEKMNKLLTKERMMRLQFPDVGDIDCCLCALATPENQQHLFGECNWIGEVRGSLSRWAGIPIPAKNVEDCMRWIKNRQWRQFRKELAAALYGALIYYAWQARNWRVYRGLNVDTRFITTQIQKEIRERVSLFIGSRKARRCQVLIQRISN</sequence>
<protein>
    <recommendedName>
        <fullName evidence="3">Reverse transcriptase zinc-binding domain-containing protein</fullName>
    </recommendedName>
</protein>
<evidence type="ECO:0000313" key="2">
    <source>
        <dbReference type="Proteomes" id="UP000824120"/>
    </source>
</evidence>
<organism evidence="1 2">
    <name type="scientific">Solanum commersonii</name>
    <name type="common">Commerson's wild potato</name>
    <name type="synonym">Commerson's nightshade</name>
    <dbReference type="NCBI Taxonomy" id="4109"/>
    <lineage>
        <taxon>Eukaryota</taxon>
        <taxon>Viridiplantae</taxon>
        <taxon>Streptophyta</taxon>
        <taxon>Embryophyta</taxon>
        <taxon>Tracheophyta</taxon>
        <taxon>Spermatophyta</taxon>
        <taxon>Magnoliopsida</taxon>
        <taxon>eudicotyledons</taxon>
        <taxon>Gunneridae</taxon>
        <taxon>Pentapetalae</taxon>
        <taxon>asterids</taxon>
        <taxon>lamiids</taxon>
        <taxon>Solanales</taxon>
        <taxon>Solanaceae</taxon>
        <taxon>Solanoideae</taxon>
        <taxon>Solaneae</taxon>
        <taxon>Solanum</taxon>
    </lineage>
</organism>
<proteinExistence type="predicted"/>
<evidence type="ECO:0008006" key="3">
    <source>
        <dbReference type="Google" id="ProtNLM"/>
    </source>
</evidence>
<comment type="caution">
    <text evidence="1">The sequence shown here is derived from an EMBL/GenBank/DDBJ whole genome shotgun (WGS) entry which is preliminary data.</text>
</comment>
<name>A0A9J5WF28_SOLCO</name>
<gene>
    <name evidence="1" type="ORF">H5410_063709</name>
</gene>
<keyword evidence="2" id="KW-1185">Reference proteome</keyword>
<evidence type="ECO:0000313" key="1">
    <source>
        <dbReference type="EMBL" id="KAG5573943.1"/>
    </source>
</evidence>
<dbReference type="Proteomes" id="UP000824120">
    <property type="component" value="Chromosome 12"/>
</dbReference>
<accession>A0A9J5WF28</accession>
<dbReference type="EMBL" id="JACXVP010000012">
    <property type="protein sequence ID" value="KAG5573943.1"/>
    <property type="molecule type" value="Genomic_DNA"/>
</dbReference>
<dbReference type="OrthoDB" id="1244840at2759"/>